<accession>A0A7W8HHW3</accession>
<name>A0A7W8HHW3_9BURK</name>
<reference evidence="1 2" key="1">
    <citation type="submission" date="2020-08" db="EMBL/GenBank/DDBJ databases">
        <title>Genomic Encyclopedia of Type Strains, Phase IV (KMG-IV): sequencing the most valuable type-strain genomes for metagenomic binning, comparative biology and taxonomic classification.</title>
        <authorList>
            <person name="Goeker M."/>
        </authorList>
    </citation>
    <scope>NUCLEOTIDE SEQUENCE [LARGE SCALE GENOMIC DNA]</scope>
    <source>
        <strain evidence="1 2">DSM 29781</strain>
    </source>
</reference>
<dbReference type="Proteomes" id="UP000532440">
    <property type="component" value="Unassembled WGS sequence"/>
</dbReference>
<evidence type="ECO:0000313" key="2">
    <source>
        <dbReference type="Proteomes" id="UP000532440"/>
    </source>
</evidence>
<comment type="caution">
    <text evidence="1">The sequence shown here is derived from an EMBL/GenBank/DDBJ whole genome shotgun (WGS) entry which is preliminary data.</text>
</comment>
<organism evidence="1 2">
    <name type="scientific">Quisquiliibacterium transsilvanicum</name>
    <dbReference type="NCBI Taxonomy" id="1549638"/>
    <lineage>
        <taxon>Bacteria</taxon>
        <taxon>Pseudomonadati</taxon>
        <taxon>Pseudomonadota</taxon>
        <taxon>Betaproteobacteria</taxon>
        <taxon>Burkholderiales</taxon>
        <taxon>Burkholderiaceae</taxon>
        <taxon>Quisquiliibacterium</taxon>
    </lineage>
</organism>
<protein>
    <submittedName>
        <fullName evidence="1">Uncharacterized protein</fullName>
    </submittedName>
</protein>
<proteinExistence type="predicted"/>
<dbReference type="EMBL" id="JACHGB010000004">
    <property type="protein sequence ID" value="MBB5272359.1"/>
    <property type="molecule type" value="Genomic_DNA"/>
</dbReference>
<dbReference type="AlphaFoldDB" id="A0A7W8HHW3"/>
<sequence>MRLAETQQAGCSDEGAISRLICNERVRLRFCRERWNAHPDCMVESPRNDP</sequence>
<evidence type="ECO:0000313" key="1">
    <source>
        <dbReference type="EMBL" id="MBB5272359.1"/>
    </source>
</evidence>
<dbReference type="RefSeq" id="WP_183967683.1">
    <property type="nucleotide sequence ID" value="NZ_BAABEW010000025.1"/>
</dbReference>
<keyword evidence="2" id="KW-1185">Reference proteome</keyword>
<gene>
    <name evidence="1" type="ORF">HNQ70_002373</name>
</gene>